<dbReference type="Pfam" id="PF00692">
    <property type="entry name" value="dUTPase"/>
    <property type="match status" value="1"/>
</dbReference>
<sequence>MIKIRDGRCKRNQWSSYEAKGIKRIQIRDGQEWCFYETKNSACFDLRSTKDYILQPMQRILVSTGISIDFIDPDLVGHIYLKSGIALKYGVVAFNSPGIIDADYKDEIKIILMNYSKEDYIIKREMLLLKWDL</sequence>
<name>A0ABM4BAA7_HYDVU</name>
<protein>
    <recommendedName>
        <fullName evidence="5">Deoxyuridine 5'-triphosphate nucleotidohydrolase</fullName>
        <shortName evidence="5">dUTPase</shortName>
        <ecNumber evidence="5">3.6.1.23</ecNumber>
    </recommendedName>
    <alternativeName>
        <fullName evidence="5">dUTP pyrophosphatase</fullName>
    </alternativeName>
</protein>
<gene>
    <name evidence="8" type="primary">LOC136076286</name>
</gene>
<feature type="domain" description="dUTPase-like" evidence="6">
    <location>
        <begin position="34"/>
        <end position="124"/>
    </location>
</feature>
<reference evidence="7" key="1">
    <citation type="submission" date="2025-05" db="UniProtKB">
        <authorList>
            <consortium name="RefSeq"/>
        </authorList>
    </citation>
    <scope>NUCLEOTIDE SEQUENCE [LARGE SCALE GENOMIC DNA]</scope>
</reference>
<keyword evidence="5" id="KW-0460">Magnesium</keyword>
<evidence type="ECO:0000313" key="7">
    <source>
        <dbReference type="Proteomes" id="UP001652625"/>
    </source>
</evidence>
<keyword evidence="3 5" id="KW-0378">Hydrolase</keyword>
<evidence type="ECO:0000256" key="2">
    <source>
        <dbReference type="ARBA" id="ARBA00006581"/>
    </source>
</evidence>
<dbReference type="EC" id="3.6.1.23" evidence="5"/>
<comment type="similarity">
    <text evidence="2 5">Belongs to the dUTPase family.</text>
</comment>
<comment type="catalytic activity">
    <reaction evidence="5">
        <text>dUTP + H2O = dUMP + diphosphate + H(+)</text>
        <dbReference type="Rhea" id="RHEA:10248"/>
        <dbReference type="ChEBI" id="CHEBI:15377"/>
        <dbReference type="ChEBI" id="CHEBI:15378"/>
        <dbReference type="ChEBI" id="CHEBI:33019"/>
        <dbReference type="ChEBI" id="CHEBI:61555"/>
        <dbReference type="ChEBI" id="CHEBI:246422"/>
        <dbReference type="EC" id="3.6.1.23"/>
    </reaction>
</comment>
<evidence type="ECO:0000256" key="5">
    <source>
        <dbReference type="RuleBase" id="RU367024"/>
    </source>
</evidence>
<dbReference type="InterPro" id="IPR008181">
    <property type="entry name" value="dUTPase"/>
</dbReference>
<proteinExistence type="inferred from homology"/>
<dbReference type="InterPro" id="IPR029054">
    <property type="entry name" value="dUTPase-like"/>
</dbReference>
<dbReference type="Gene3D" id="2.70.40.10">
    <property type="match status" value="1"/>
</dbReference>
<keyword evidence="7" id="KW-1185">Reference proteome</keyword>
<dbReference type="RefSeq" id="XP_065645831.1">
    <property type="nucleotide sequence ID" value="XM_065789759.1"/>
</dbReference>
<keyword evidence="4 5" id="KW-0546">Nucleotide metabolism</keyword>
<organism evidence="7 8">
    <name type="scientific">Hydra vulgaris</name>
    <name type="common">Hydra</name>
    <name type="synonym">Hydra attenuata</name>
    <dbReference type="NCBI Taxonomy" id="6087"/>
    <lineage>
        <taxon>Eukaryota</taxon>
        <taxon>Metazoa</taxon>
        <taxon>Cnidaria</taxon>
        <taxon>Hydrozoa</taxon>
        <taxon>Hydroidolina</taxon>
        <taxon>Anthoathecata</taxon>
        <taxon>Aplanulata</taxon>
        <taxon>Hydridae</taxon>
        <taxon>Hydra</taxon>
    </lineage>
</organism>
<dbReference type="PANTHER" id="PTHR11241:SF0">
    <property type="entry name" value="DEOXYURIDINE 5'-TRIPHOSPHATE NUCLEOTIDOHYDROLASE"/>
    <property type="match status" value="1"/>
</dbReference>
<dbReference type="InterPro" id="IPR033704">
    <property type="entry name" value="dUTPase_trimeric"/>
</dbReference>
<keyword evidence="5" id="KW-0479">Metal-binding</keyword>
<evidence type="ECO:0000313" key="8">
    <source>
        <dbReference type="RefSeq" id="XP_065645831.1"/>
    </source>
</evidence>
<evidence type="ECO:0000256" key="3">
    <source>
        <dbReference type="ARBA" id="ARBA00022801"/>
    </source>
</evidence>
<comment type="function">
    <text evidence="5">Involved in nucleotide metabolism via production of dUMP, the immediate precursor of thymidine nucleotides, and decreases the intracellular concentration of dUTP so that uracil cannot be incorporated into DNA.</text>
</comment>
<dbReference type="CDD" id="cd07557">
    <property type="entry name" value="trimeric_dUTPase"/>
    <property type="match status" value="1"/>
</dbReference>
<reference evidence="8" key="2">
    <citation type="submission" date="2025-08" db="UniProtKB">
        <authorList>
            <consortium name="RefSeq"/>
        </authorList>
    </citation>
    <scope>IDENTIFICATION</scope>
</reference>
<accession>A0ABM4BAA7</accession>
<dbReference type="Proteomes" id="UP001652625">
    <property type="component" value="Chromosome 02"/>
</dbReference>
<dbReference type="PANTHER" id="PTHR11241">
    <property type="entry name" value="DEOXYURIDINE 5'-TRIPHOSPHATE NUCLEOTIDOHYDROLASE"/>
    <property type="match status" value="1"/>
</dbReference>
<dbReference type="InterPro" id="IPR036157">
    <property type="entry name" value="dUTPase-like_sf"/>
</dbReference>
<dbReference type="GeneID" id="136076286"/>
<evidence type="ECO:0000256" key="4">
    <source>
        <dbReference type="ARBA" id="ARBA00023080"/>
    </source>
</evidence>
<dbReference type="SUPFAM" id="SSF51283">
    <property type="entry name" value="dUTPase-like"/>
    <property type="match status" value="1"/>
</dbReference>
<comment type="cofactor">
    <cofactor evidence="5">
        <name>Mg(2+)</name>
        <dbReference type="ChEBI" id="CHEBI:18420"/>
    </cofactor>
</comment>
<evidence type="ECO:0000259" key="6">
    <source>
        <dbReference type="Pfam" id="PF00692"/>
    </source>
</evidence>
<evidence type="ECO:0000256" key="1">
    <source>
        <dbReference type="ARBA" id="ARBA00005142"/>
    </source>
</evidence>
<comment type="pathway">
    <text evidence="1 5">Pyrimidine metabolism; dUMP biosynthesis; dUMP from dCTP (dUTP route): step 2/2.</text>
</comment>